<keyword evidence="2" id="KW-0732">Signal</keyword>
<name>A0AAD8YDL2_9STRA</name>
<keyword evidence="1" id="KW-0472">Membrane</keyword>
<feature type="signal peptide" evidence="2">
    <location>
        <begin position="1"/>
        <end position="28"/>
    </location>
</feature>
<gene>
    <name evidence="3" type="ORF">QTG54_006166</name>
</gene>
<feature type="chain" id="PRO_5041978181" evidence="2">
    <location>
        <begin position="29"/>
        <end position="196"/>
    </location>
</feature>
<dbReference type="Proteomes" id="UP001224775">
    <property type="component" value="Unassembled WGS sequence"/>
</dbReference>
<evidence type="ECO:0000256" key="1">
    <source>
        <dbReference type="SAM" id="Phobius"/>
    </source>
</evidence>
<organism evidence="3 4">
    <name type="scientific">Skeletonema marinoi</name>
    <dbReference type="NCBI Taxonomy" id="267567"/>
    <lineage>
        <taxon>Eukaryota</taxon>
        <taxon>Sar</taxon>
        <taxon>Stramenopiles</taxon>
        <taxon>Ochrophyta</taxon>
        <taxon>Bacillariophyta</taxon>
        <taxon>Coscinodiscophyceae</taxon>
        <taxon>Thalassiosirophycidae</taxon>
        <taxon>Thalassiosirales</taxon>
        <taxon>Skeletonemataceae</taxon>
        <taxon>Skeletonema</taxon>
        <taxon>Skeletonema marinoi-dohrnii complex</taxon>
    </lineage>
</organism>
<proteinExistence type="predicted"/>
<protein>
    <submittedName>
        <fullName evidence="3">Uncharacterized protein</fullName>
    </submittedName>
</protein>
<sequence>MKASFLPPQSSALMFLLTASITACFAAAFSPSTQIISTTRNGIIGNDKLLFLQQPSSTAYRRLHTTTIVPSTTQLHAADNNNSDNNIDPSRVMSNDLGLEIIRGTGLENADEISEQTWEEIEQSAPSKLMVVKNLLGVNIFTYILAALIVFFLSMNAVFGVGWLGQSLGWEDVGTFTKVSESLPLDVDVSGSDYLL</sequence>
<accession>A0AAD8YDL2</accession>
<comment type="caution">
    <text evidence="3">The sequence shown here is derived from an EMBL/GenBank/DDBJ whole genome shotgun (WGS) entry which is preliminary data.</text>
</comment>
<evidence type="ECO:0000256" key="2">
    <source>
        <dbReference type="SAM" id="SignalP"/>
    </source>
</evidence>
<keyword evidence="1" id="KW-1133">Transmembrane helix</keyword>
<dbReference type="PROSITE" id="PS51257">
    <property type="entry name" value="PROKAR_LIPOPROTEIN"/>
    <property type="match status" value="1"/>
</dbReference>
<evidence type="ECO:0000313" key="3">
    <source>
        <dbReference type="EMBL" id="KAK1743545.1"/>
    </source>
</evidence>
<reference evidence="3" key="1">
    <citation type="submission" date="2023-06" db="EMBL/GenBank/DDBJ databases">
        <title>Survivors Of The Sea: Transcriptome response of Skeletonema marinoi to long-term dormancy.</title>
        <authorList>
            <person name="Pinder M.I.M."/>
            <person name="Kourtchenko O."/>
            <person name="Robertson E.K."/>
            <person name="Larsson T."/>
            <person name="Maumus F."/>
            <person name="Osuna-Cruz C.M."/>
            <person name="Vancaester E."/>
            <person name="Stenow R."/>
            <person name="Vandepoele K."/>
            <person name="Ploug H."/>
            <person name="Bruchert V."/>
            <person name="Godhe A."/>
            <person name="Topel M."/>
        </authorList>
    </citation>
    <scope>NUCLEOTIDE SEQUENCE</scope>
    <source>
        <strain evidence="3">R05AC</strain>
    </source>
</reference>
<keyword evidence="1" id="KW-0812">Transmembrane</keyword>
<feature type="transmembrane region" description="Helical" evidence="1">
    <location>
        <begin position="140"/>
        <end position="164"/>
    </location>
</feature>
<evidence type="ECO:0000313" key="4">
    <source>
        <dbReference type="Proteomes" id="UP001224775"/>
    </source>
</evidence>
<dbReference type="EMBL" id="JATAAI010000009">
    <property type="protein sequence ID" value="KAK1743545.1"/>
    <property type="molecule type" value="Genomic_DNA"/>
</dbReference>
<keyword evidence="4" id="KW-1185">Reference proteome</keyword>
<dbReference type="AlphaFoldDB" id="A0AAD8YDL2"/>